<feature type="chain" id="PRO_5042144204" evidence="5">
    <location>
        <begin position="25"/>
        <end position="145"/>
    </location>
</feature>
<protein>
    <submittedName>
        <fullName evidence="6">Transthyretin-like family domain-containing protein</fullName>
    </submittedName>
</protein>
<organism evidence="6 7">
    <name type="scientific">Ditylenchus destructor</name>
    <dbReference type="NCBI Taxonomy" id="166010"/>
    <lineage>
        <taxon>Eukaryota</taxon>
        <taxon>Metazoa</taxon>
        <taxon>Ecdysozoa</taxon>
        <taxon>Nematoda</taxon>
        <taxon>Chromadorea</taxon>
        <taxon>Rhabditida</taxon>
        <taxon>Tylenchina</taxon>
        <taxon>Tylenchomorpha</taxon>
        <taxon>Sphaerularioidea</taxon>
        <taxon>Anguinidae</taxon>
        <taxon>Anguininae</taxon>
        <taxon>Ditylenchus</taxon>
    </lineage>
</organism>
<evidence type="ECO:0000256" key="5">
    <source>
        <dbReference type="SAM" id="SignalP"/>
    </source>
</evidence>
<keyword evidence="3" id="KW-0964">Secreted</keyword>
<dbReference type="GO" id="GO:0005576">
    <property type="term" value="C:extracellular region"/>
    <property type="evidence" value="ECO:0007669"/>
    <property type="project" value="UniProtKB-SubCell"/>
</dbReference>
<proteinExistence type="inferred from homology"/>
<comment type="caution">
    <text evidence="6">The sequence shown here is derived from an EMBL/GenBank/DDBJ whole genome shotgun (WGS) entry which is preliminary data.</text>
</comment>
<dbReference type="InterPro" id="IPR001534">
    <property type="entry name" value="Transthyretin-like"/>
</dbReference>
<evidence type="ECO:0000313" key="6">
    <source>
        <dbReference type="EMBL" id="KAI1708500.1"/>
    </source>
</evidence>
<comment type="similarity">
    <text evidence="2">Belongs to the nematode transthyretin-like family.</text>
</comment>
<keyword evidence="4 5" id="KW-0732">Signal</keyword>
<dbReference type="Proteomes" id="UP001201812">
    <property type="component" value="Unassembled WGS sequence"/>
</dbReference>
<keyword evidence="7" id="KW-1185">Reference proteome</keyword>
<evidence type="ECO:0000256" key="2">
    <source>
        <dbReference type="ARBA" id="ARBA00010112"/>
    </source>
</evidence>
<reference evidence="6" key="1">
    <citation type="submission" date="2022-01" db="EMBL/GenBank/DDBJ databases">
        <title>Genome Sequence Resource for Two Populations of Ditylenchus destructor, the Migratory Endoparasitic Phytonematode.</title>
        <authorList>
            <person name="Zhang H."/>
            <person name="Lin R."/>
            <person name="Xie B."/>
        </authorList>
    </citation>
    <scope>NUCLEOTIDE SEQUENCE</scope>
    <source>
        <strain evidence="6">BazhouSP</strain>
    </source>
</reference>
<gene>
    <name evidence="6" type="ORF">DdX_11888</name>
</gene>
<evidence type="ECO:0000256" key="1">
    <source>
        <dbReference type="ARBA" id="ARBA00004613"/>
    </source>
</evidence>
<dbReference type="PANTHER" id="PTHR21700:SF112">
    <property type="entry name" value="TRANSTHYRETIN-RELATED FAMILY DOMAIN"/>
    <property type="match status" value="1"/>
</dbReference>
<accession>A0AAD4N1K6</accession>
<feature type="signal peptide" evidence="5">
    <location>
        <begin position="1"/>
        <end position="24"/>
    </location>
</feature>
<name>A0AAD4N1K6_9BILA</name>
<comment type="subcellular location">
    <subcellularLocation>
        <location evidence="1">Secreted</location>
    </subcellularLocation>
</comment>
<evidence type="ECO:0000256" key="4">
    <source>
        <dbReference type="ARBA" id="ARBA00022729"/>
    </source>
</evidence>
<dbReference type="InterPro" id="IPR038479">
    <property type="entry name" value="Transthyretin-like_sf"/>
</dbReference>
<sequence>MQLSSLIFLALFAILSIFPAQNLAFRQQSVGIRGRLMCGDKPLSGAKVKLWNKNRLGRDDQLADSKTDAMGNFNLDGGIGSIFGMNVRFKIYHDCDRGVLPCQRKVNLGIPSVYVTRTSTVTKWFDAGVLNMQFKFPDEATSCIN</sequence>
<evidence type="ECO:0000313" key="7">
    <source>
        <dbReference type="Proteomes" id="UP001201812"/>
    </source>
</evidence>
<dbReference type="EMBL" id="JAKKPZ010000035">
    <property type="protein sequence ID" value="KAI1708500.1"/>
    <property type="molecule type" value="Genomic_DNA"/>
</dbReference>
<dbReference type="GO" id="GO:0009986">
    <property type="term" value="C:cell surface"/>
    <property type="evidence" value="ECO:0007669"/>
    <property type="project" value="InterPro"/>
</dbReference>
<evidence type="ECO:0000256" key="3">
    <source>
        <dbReference type="ARBA" id="ARBA00022525"/>
    </source>
</evidence>
<dbReference type="Pfam" id="PF01060">
    <property type="entry name" value="TTR-52"/>
    <property type="match status" value="1"/>
</dbReference>
<dbReference type="Gene3D" id="2.60.40.3330">
    <property type="match status" value="1"/>
</dbReference>
<dbReference type="AlphaFoldDB" id="A0AAD4N1K6"/>
<dbReference type="PANTHER" id="PTHR21700">
    <property type="entry name" value="TRANSTHYRETIN-LIKE FAMILY PROTEIN-RELATED"/>
    <property type="match status" value="1"/>
</dbReference>